<feature type="compositionally biased region" description="Basic and acidic residues" evidence="5">
    <location>
        <begin position="349"/>
        <end position="363"/>
    </location>
</feature>
<keyword evidence="3" id="KW-0804">Transcription</keyword>
<feature type="compositionally biased region" description="Basic residues" evidence="5">
    <location>
        <begin position="311"/>
        <end position="321"/>
    </location>
</feature>
<feature type="compositionally biased region" description="Basic and acidic residues" evidence="5">
    <location>
        <begin position="253"/>
        <end position="267"/>
    </location>
</feature>
<dbReference type="InterPro" id="IPR036898">
    <property type="entry name" value="RNA_pol_Rpb7-like_N_sf"/>
</dbReference>
<evidence type="ECO:0000256" key="1">
    <source>
        <dbReference type="ARBA" id="ARBA00004123"/>
    </source>
</evidence>
<evidence type="ECO:0000313" key="6">
    <source>
        <dbReference type="EMBL" id="GIX78026.1"/>
    </source>
</evidence>
<keyword evidence="4" id="KW-0539">Nucleus</keyword>
<evidence type="ECO:0000256" key="4">
    <source>
        <dbReference type="ARBA" id="ARBA00023242"/>
    </source>
</evidence>
<proteinExistence type="predicted"/>
<dbReference type="GO" id="GO:0006352">
    <property type="term" value="P:DNA-templated transcription initiation"/>
    <property type="evidence" value="ECO:0007669"/>
    <property type="project" value="InterPro"/>
</dbReference>
<dbReference type="Proteomes" id="UP001054945">
    <property type="component" value="Unassembled WGS sequence"/>
</dbReference>
<dbReference type="EMBL" id="BPLR01020373">
    <property type="protein sequence ID" value="GIX78026.1"/>
    <property type="molecule type" value="Genomic_DNA"/>
</dbReference>
<name>A0AAV4N2Z0_CAEEX</name>
<comment type="caution">
    <text evidence="6">The sequence shown here is derived from an EMBL/GenBank/DDBJ whole genome shotgun (WGS) entry which is preliminary data.</text>
</comment>
<protein>
    <submittedName>
        <fullName evidence="6">S1 motif domain-containing protein</fullName>
    </submittedName>
</protein>
<feature type="compositionally biased region" description="Basic residues" evidence="5">
    <location>
        <begin position="421"/>
        <end position="431"/>
    </location>
</feature>
<keyword evidence="7" id="KW-1185">Reference proteome</keyword>
<dbReference type="PANTHER" id="PTHR12709:SF5">
    <property type="entry name" value="DNA-DIRECTED RNA POLYMERASE I SUBUNIT RPA43"/>
    <property type="match status" value="1"/>
</dbReference>
<reference evidence="6 7" key="1">
    <citation type="submission" date="2021-06" db="EMBL/GenBank/DDBJ databases">
        <title>Caerostris extrusa draft genome.</title>
        <authorList>
            <person name="Kono N."/>
            <person name="Arakawa K."/>
        </authorList>
    </citation>
    <scope>NUCLEOTIDE SEQUENCE [LARGE SCALE GENOMIC DNA]</scope>
</reference>
<keyword evidence="2" id="KW-0240">DNA-directed RNA polymerase</keyword>
<feature type="compositionally biased region" description="Basic residues" evidence="5">
    <location>
        <begin position="438"/>
        <end position="476"/>
    </location>
</feature>
<gene>
    <name evidence="6" type="primary">AVEN_185463_1</name>
    <name evidence="6" type="ORF">CEXT_130431</name>
</gene>
<evidence type="ECO:0000256" key="5">
    <source>
        <dbReference type="SAM" id="MobiDB-lite"/>
    </source>
</evidence>
<comment type="subcellular location">
    <subcellularLocation>
        <location evidence="1">Nucleus</location>
    </subcellularLocation>
</comment>
<dbReference type="InterPro" id="IPR045113">
    <property type="entry name" value="Rpb7-like"/>
</dbReference>
<dbReference type="GO" id="GO:0006362">
    <property type="term" value="P:transcription elongation by RNA polymerase I"/>
    <property type="evidence" value="ECO:0007669"/>
    <property type="project" value="TreeGrafter"/>
</dbReference>
<feature type="region of interest" description="Disordered" evidence="5">
    <location>
        <begin position="311"/>
        <end position="367"/>
    </location>
</feature>
<dbReference type="GO" id="GO:0005736">
    <property type="term" value="C:RNA polymerase I complex"/>
    <property type="evidence" value="ECO:0007669"/>
    <property type="project" value="TreeGrafter"/>
</dbReference>
<feature type="region of interest" description="Disordered" evidence="5">
    <location>
        <begin position="387"/>
        <end position="488"/>
    </location>
</feature>
<evidence type="ECO:0000313" key="7">
    <source>
        <dbReference type="Proteomes" id="UP001054945"/>
    </source>
</evidence>
<feature type="region of interest" description="Disordered" evidence="5">
    <location>
        <begin position="251"/>
        <end position="277"/>
    </location>
</feature>
<accession>A0AAV4N2Z0</accession>
<organism evidence="6 7">
    <name type="scientific">Caerostris extrusa</name>
    <name type="common">Bark spider</name>
    <name type="synonym">Caerostris bankana</name>
    <dbReference type="NCBI Taxonomy" id="172846"/>
    <lineage>
        <taxon>Eukaryota</taxon>
        <taxon>Metazoa</taxon>
        <taxon>Ecdysozoa</taxon>
        <taxon>Arthropoda</taxon>
        <taxon>Chelicerata</taxon>
        <taxon>Arachnida</taxon>
        <taxon>Araneae</taxon>
        <taxon>Araneomorphae</taxon>
        <taxon>Entelegynae</taxon>
        <taxon>Araneoidea</taxon>
        <taxon>Araneidae</taxon>
        <taxon>Caerostris</taxon>
    </lineage>
</organism>
<feature type="compositionally biased region" description="Basic residues" evidence="5">
    <location>
        <begin position="404"/>
        <end position="413"/>
    </location>
</feature>
<evidence type="ECO:0000256" key="3">
    <source>
        <dbReference type="ARBA" id="ARBA00023163"/>
    </source>
</evidence>
<evidence type="ECO:0000256" key="2">
    <source>
        <dbReference type="ARBA" id="ARBA00022478"/>
    </source>
</evidence>
<dbReference type="AlphaFoldDB" id="A0AAV4N2Z0"/>
<dbReference type="PANTHER" id="PTHR12709">
    <property type="entry name" value="DNA-DIRECTED RNA POLYMERASE II, III"/>
    <property type="match status" value="1"/>
</dbReference>
<sequence length="488" mass="54939">MNENSFSCIKQVVKTIQLPLPFAFISNEVASITEILDSWKRRYVKQLKGVIVNYKNISLCSPGSVGFTSPYIHYKVTATFDLFCPNVGDIVKGKINYISREHIGCLIEGTINVTIYLSQDSSPELSQFIYLNNDILFEIVNFDYERNIIHVRGDITPKCILLMKHFLHPESYSNNHVKYSLGDGVDSDVSDDGIGSSIDTCISNAEKDVNFKKPLSSKKKSKTKSHKKHDNECDSLIESFSQADHIQVFQSIKQERSPVKTSSDKKKNSSTLFESNNKSTEISVPNLLLDSSASTNSTEVVGTDSIDFTKIKKSKSPKKRKRESEPLFMDTSIMSMVDEMPKKKKRKKSDVSDEKKVELKNETSTHLSLDTLENNLLNQAIKIAHHGDVPATTKKKSSTEKDKKTKKHNKKKQGSSDKKSKDKNKSKKKGKVLASGSVRKKDKKNKSKDKHVKKHKKSKGHKKDKNEKKKGKKKSGSKTDTVIKSEVS</sequence>
<dbReference type="Gene3D" id="3.30.1490.120">
    <property type="entry name" value="RNA polymerase Rpb7-like, N-terminal domain"/>
    <property type="match status" value="1"/>
</dbReference>